<protein>
    <submittedName>
        <fullName evidence="5">Outer membrane beta-barrel protein</fullName>
    </submittedName>
</protein>
<dbReference type="RefSeq" id="WP_156195698.1">
    <property type="nucleotide sequence ID" value="NZ_QTZN02000017.1"/>
</dbReference>
<dbReference type="SUPFAM" id="SSF56935">
    <property type="entry name" value="Porins"/>
    <property type="match status" value="1"/>
</dbReference>
<dbReference type="InterPro" id="IPR036942">
    <property type="entry name" value="Beta-barrel_TonB_sf"/>
</dbReference>
<dbReference type="InterPro" id="IPR008969">
    <property type="entry name" value="CarboxyPept-like_regulatory"/>
</dbReference>
<dbReference type="Gene3D" id="2.60.40.1120">
    <property type="entry name" value="Carboxypeptidase-like, regulatory domain"/>
    <property type="match status" value="1"/>
</dbReference>
<keyword evidence="2" id="KW-0472">Membrane</keyword>
<dbReference type="Gene3D" id="2.40.170.20">
    <property type="entry name" value="TonB-dependent receptor, beta-barrel domain"/>
    <property type="match status" value="1"/>
</dbReference>
<comment type="caution">
    <text evidence="5">The sequence shown here is derived from an EMBL/GenBank/DDBJ whole genome shotgun (WGS) entry which is preliminary data.</text>
</comment>
<reference evidence="6 7" key="1">
    <citation type="submission" date="2019-11" db="EMBL/GenBank/DDBJ databases">
        <title>Draft genome sequence of Labilibaculum sp. strain SYP isolated from Black Sea.</title>
        <authorList>
            <person name="Yadav S."/>
            <person name="Villanueva L."/>
        </authorList>
    </citation>
    <scope>NUCLEOTIDE SEQUENCE [LARGE SCALE GENOMIC DNA]</scope>
    <source>
        <strain evidence="6 7">44</strain>
    </source>
</reference>
<dbReference type="Proteomes" id="UP000285951">
    <property type="component" value="Unassembled WGS sequence"/>
</dbReference>
<evidence type="ECO:0000256" key="3">
    <source>
        <dbReference type="ARBA" id="ARBA00023237"/>
    </source>
</evidence>
<evidence type="ECO:0000313" key="8">
    <source>
        <dbReference type="Proteomes" id="UP000462449"/>
    </source>
</evidence>
<comment type="subcellular location">
    <subcellularLocation>
        <location evidence="1">Cell outer membrane</location>
    </subcellularLocation>
</comment>
<accession>A0A7M4D5M4</accession>
<dbReference type="SUPFAM" id="SSF49464">
    <property type="entry name" value="Carboxypeptidase regulatory domain-like"/>
    <property type="match status" value="1"/>
</dbReference>
<proteinExistence type="predicted"/>
<evidence type="ECO:0000313" key="7">
    <source>
        <dbReference type="Proteomes" id="UP000285951"/>
    </source>
</evidence>
<dbReference type="GO" id="GO:0009279">
    <property type="term" value="C:cell outer membrane"/>
    <property type="evidence" value="ECO:0007669"/>
    <property type="project" value="UniProtKB-SubCell"/>
</dbReference>
<evidence type="ECO:0000313" key="5">
    <source>
        <dbReference type="EMBL" id="MUP37953.1"/>
    </source>
</evidence>
<evidence type="ECO:0000313" key="6">
    <source>
        <dbReference type="EMBL" id="MVB07158.1"/>
    </source>
</evidence>
<dbReference type="InterPro" id="IPR041700">
    <property type="entry name" value="OMP_b-brl_3"/>
</dbReference>
<name>A0A7M4D5M4_9BACT</name>
<feature type="domain" description="Outer membrane protein beta-barrel" evidence="4">
    <location>
        <begin position="582"/>
        <end position="806"/>
    </location>
</feature>
<dbReference type="AlphaFoldDB" id="A0A7M4D5M4"/>
<dbReference type="EMBL" id="WOTW01000017">
    <property type="protein sequence ID" value="MUP37953.1"/>
    <property type="molecule type" value="Genomic_DNA"/>
</dbReference>
<keyword evidence="7" id="KW-1185">Reference proteome</keyword>
<dbReference type="EMBL" id="QTZN02000017">
    <property type="protein sequence ID" value="MVB07158.1"/>
    <property type="molecule type" value="Genomic_DNA"/>
</dbReference>
<dbReference type="Proteomes" id="UP000462449">
    <property type="component" value="Unassembled WGS sequence"/>
</dbReference>
<evidence type="ECO:0000259" key="4">
    <source>
        <dbReference type="Pfam" id="PF14905"/>
    </source>
</evidence>
<reference evidence="5 8" key="2">
    <citation type="submission" date="2019-12" db="EMBL/GenBank/DDBJ databases">
        <title>Draft genome sequence of Labilibaculum sp. strain 44 isolated from deep waters of Black Sea.</title>
        <authorList>
            <person name="Yadav S."/>
            <person name="Villanueva L."/>
        </authorList>
    </citation>
    <scope>NUCLEOTIDE SEQUENCE [LARGE SCALE GENOMIC DNA]</scope>
    <source>
        <strain evidence="5 8">44</strain>
    </source>
</reference>
<dbReference type="Pfam" id="PF13715">
    <property type="entry name" value="CarbopepD_reg_2"/>
    <property type="match status" value="1"/>
</dbReference>
<keyword evidence="3" id="KW-0998">Cell outer membrane</keyword>
<dbReference type="OrthoDB" id="1096970at2"/>
<dbReference type="Pfam" id="PF14905">
    <property type="entry name" value="OMP_b-brl_3"/>
    <property type="match status" value="1"/>
</dbReference>
<evidence type="ECO:0000256" key="2">
    <source>
        <dbReference type="ARBA" id="ARBA00023136"/>
    </source>
</evidence>
<sequence>MIFIRKEKLSKCFAILILILILLHNITLAQKQQVKITGVAIDSLTSSPLECASVILIDNSTRNFYKGTTTSKSGEFCFQQIELGNYILVISYLGYEQKEINVIVDDNVKNLDFIKLKRKTFKLDNIEVVCKQPMQFDEDRNVTFNLEGLEGVENMSIADAVEMIPGVYFDFDGKLNYSGFGNYTELVGGKELGSTRTYLSAVGRQQYYQLKQIPAKFIKEVEIFPEPRGKYGYFVPIINIVPKGDLYNHYEINLESGGLKKYGAAVAVTNVFNKLTIKPELFYSHPYNRSKFNQRRKYLTKPDQSFYQNATSKKSNVTKGVSLKSYYTFDVTNELSLKASSSYLRNKNEYIRKITYDNTKIHEYVDDRLSFPRQHSFTLGYRHSFYVGIDQSLLFNTKAVLDFRTSKQNENQLNQLAKEADQKYSSSSKNNDFQSSLNLYYYNHKHSWRYGVRGILKIEYAKDMGNRKKFNYETSLWEVVDSYSQKVNSKRLLPHVQFDIKRIWYTGREKNRMSHYFSASVIEKLKRETTSNKLNNESEKSRISETGWLLTLRSMGYTYAHLNLRYAGNVSWVPTKWKIASPHYIDEYSMEIGNSQLRPEKSHKFSADFSWNPSGITMISSGKNVKKQPKIGCGLSYSYQKIFDKIVRTYSINDDHVVVYSYGNSKGYLKYDLHSNFRWNINPKVGIQMGTFYSCDRYKSNIRENLKREESWMANAILQVKMLKKIDLQVKYRYYSPTKVYQTKKSAYHDFNLNFSGMIKGLAFVSFEASNLFAYKRKEKIIVNDEYIDLKNSYPESPIFLLKLSFKFYKFYKKS</sequence>
<organism evidence="5 8">
    <name type="scientific">Labilibaculum euxinus</name>
    <dbReference type="NCBI Taxonomy" id="2686357"/>
    <lineage>
        <taxon>Bacteria</taxon>
        <taxon>Pseudomonadati</taxon>
        <taxon>Bacteroidota</taxon>
        <taxon>Bacteroidia</taxon>
        <taxon>Marinilabiliales</taxon>
        <taxon>Marinifilaceae</taxon>
        <taxon>Labilibaculum</taxon>
    </lineage>
</organism>
<gene>
    <name evidence="6" type="ORF">DWB62_009025</name>
    <name evidence="5" type="ORF">GNY23_09025</name>
</gene>
<evidence type="ECO:0000256" key="1">
    <source>
        <dbReference type="ARBA" id="ARBA00004442"/>
    </source>
</evidence>